<accession>A0A6G0RI60</accession>
<proteinExistence type="predicted"/>
<organism evidence="1 2">
    <name type="scientific">Phytophthora fragariae</name>
    <dbReference type="NCBI Taxonomy" id="53985"/>
    <lineage>
        <taxon>Eukaryota</taxon>
        <taxon>Sar</taxon>
        <taxon>Stramenopiles</taxon>
        <taxon>Oomycota</taxon>
        <taxon>Peronosporomycetes</taxon>
        <taxon>Peronosporales</taxon>
        <taxon>Peronosporaceae</taxon>
        <taxon>Phytophthora</taxon>
    </lineage>
</organism>
<gene>
    <name evidence="1" type="ORF">PF008_g14077</name>
</gene>
<dbReference type="AlphaFoldDB" id="A0A6G0RI60"/>
<protein>
    <submittedName>
        <fullName evidence="1">Uncharacterized protein</fullName>
    </submittedName>
</protein>
<dbReference type="Gene3D" id="3.40.395.10">
    <property type="entry name" value="Adenoviral Proteinase, Chain A"/>
    <property type="match status" value="1"/>
</dbReference>
<sequence length="151" mass="17059">MRWTRDVAWLAQDWTKVTGRPVELFARDTECKGKNARATESRLAQQAAEVAAKFATCPRECKFFREDTTNEIGFNEVVVVLAEDAWLNDAIISYALAVMCEGKEGVHTLSSLVVNSKKFPTPPRLRLFSMEFIVLPVNHGSNRWTLIVVEV</sequence>
<name>A0A6G0RI60_9STRA</name>
<dbReference type="SUPFAM" id="SSF54001">
    <property type="entry name" value="Cysteine proteinases"/>
    <property type="match status" value="1"/>
</dbReference>
<evidence type="ECO:0000313" key="1">
    <source>
        <dbReference type="EMBL" id="KAE9334205.1"/>
    </source>
</evidence>
<reference evidence="1 2" key="1">
    <citation type="submission" date="2018-09" db="EMBL/GenBank/DDBJ databases">
        <title>Genomic investigation of the strawberry pathogen Phytophthora fragariae indicates pathogenicity is determined by transcriptional variation in three key races.</title>
        <authorList>
            <person name="Adams T.M."/>
            <person name="Armitage A.D."/>
            <person name="Sobczyk M.K."/>
            <person name="Bates H.J."/>
            <person name="Dunwell J.M."/>
            <person name="Nellist C.F."/>
            <person name="Harrison R.J."/>
        </authorList>
    </citation>
    <scope>NUCLEOTIDE SEQUENCE [LARGE SCALE GENOMIC DNA]</scope>
    <source>
        <strain evidence="1 2">NOV-77</strain>
    </source>
</reference>
<dbReference type="EMBL" id="QXFY01000857">
    <property type="protein sequence ID" value="KAE9334205.1"/>
    <property type="molecule type" value="Genomic_DNA"/>
</dbReference>
<dbReference type="Proteomes" id="UP000486351">
    <property type="component" value="Unassembled WGS sequence"/>
</dbReference>
<dbReference type="InterPro" id="IPR038765">
    <property type="entry name" value="Papain-like_cys_pep_sf"/>
</dbReference>
<evidence type="ECO:0000313" key="2">
    <source>
        <dbReference type="Proteomes" id="UP000486351"/>
    </source>
</evidence>
<comment type="caution">
    <text evidence="1">The sequence shown here is derived from an EMBL/GenBank/DDBJ whole genome shotgun (WGS) entry which is preliminary data.</text>
</comment>